<dbReference type="InterPro" id="IPR003599">
    <property type="entry name" value="Ig_sub"/>
</dbReference>
<keyword evidence="4 10" id="KW-0472">Membrane</keyword>
<evidence type="ECO:0000256" key="10">
    <source>
        <dbReference type="SAM" id="Phobius"/>
    </source>
</evidence>
<feature type="compositionally biased region" description="Polar residues" evidence="9">
    <location>
        <begin position="794"/>
        <end position="804"/>
    </location>
</feature>
<dbReference type="PIRSF" id="PIRSF000615">
    <property type="entry name" value="TyrPK_CSF1-R"/>
    <property type="match status" value="1"/>
</dbReference>
<keyword evidence="11" id="KW-0732">Signal</keyword>
<keyword evidence="2 10" id="KW-0812">Transmembrane</keyword>
<feature type="domain" description="Ig-like" evidence="13">
    <location>
        <begin position="126"/>
        <end position="212"/>
    </location>
</feature>
<dbReference type="PRINTS" id="PR00109">
    <property type="entry name" value="TYRKINASE"/>
</dbReference>
<keyword evidence="8" id="KW-0393">Immunoglobulin domain</keyword>
<evidence type="ECO:0000256" key="9">
    <source>
        <dbReference type="SAM" id="MobiDB-lite"/>
    </source>
</evidence>
<dbReference type="Pfam" id="PF07679">
    <property type="entry name" value="I-set"/>
    <property type="match status" value="3"/>
</dbReference>
<dbReference type="Gene3D" id="3.30.200.20">
    <property type="entry name" value="Phosphorylase Kinase, domain 1"/>
    <property type="match status" value="1"/>
</dbReference>
<evidence type="ECO:0000256" key="3">
    <source>
        <dbReference type="ARBA" id="ARBA00022989"/>
    </source>
</evidence>
<evidence type="ECO:0000256" key="4">
    <source>
        <dbReference type="ARBA" id="ARBA00023136"/>
    </source>
</evidence>
<dbReference type="Gene3D" id="1.10.510.10">
    <property type="entry name" value="Transferase(Phosphotransferase) domain 1"/>
    <property type="match status" value="1"/>
</dbReference>
<reference evidence="15" key="1">
    <citation type="submission" date="2025-08" db="UniProtKB">
        <authorList>
            <consortium name="RefSeq"/>
        </authorList>
    </citation>
    <scope>IDENTIFICATION</scope>
    <source>
        <tissue evidence="15">Muscle</tissue>
    </source>
</reference>
<feature type="region of interest" description="Disordered" evidence="9">
    <location>
        <begin position="748"/>
        <end position="804"/>
    </location>
</feature>
<feature type="domain" description="Ig-like" evidence="13">
    <location>
        <begin position="599"/>
        <end position="685"/>
    </location>
</feature>
<proteinExistence type="predicted"/>
<feature type="domain" description="Ig-like" evidence="13">
    <location>
        <begin position="513"/>
        <end position="588"/>
    </location>
</feature>
<name>A0ABM1C4C3_LIMPO</name>
<comment type="subcellular location">
    <subcellularLocation>
        <location evidence="1">Membrane</location>
        <topology evidence="1">Single-pass membrane protein</topology>
    </subcellularLocation>
</comment>
<evidence type="ECO:0000256" key="7">
    <source>
        <dbReference type="ARBA" id="ARBA00023180"/>
    </source>
</evidence>
<evidence type="ECO:0000256" key="1">
    <source>
        <dbReference type="ARBA" id="ARBA00004167"/>
    </source>
</evidence>
<dbReference type="Pfam" id="PF07714">
    <property type="entry name" value="PK_Tyr_Ser-Thr"/>
    <property type="match status" value="1"/>
</dbReference>
<keyword evidence="5" id="KW-1015">Disulfide bond</keyword>
<feature type="domain" description="Ig-like" evidence="13">
    <location>
        <begin position="413"/>
        <end position="504"/>
    </location>
</feature>
<dbReference type="SMART" id="SM00408">
    <property type="entry name" value="IGc2"/>
    <property type="match status" value="7"/>
</dbReference>
<feature type="domain" description="Protein kinase" evidence="12">
    <location>
        <begin position="816"/>
        <end position="1088"/>
    </location>
</feature>
<feature type="domain" description="Ig-like" evidence="13">
    <location>
        <begin position="23"/>
        <end position="116"/>
    </location>
</feature>
<feature type="chain" id="PRO_5046731598" evidence="11">
    <location>
        <begin position="28"/>
        <end position="1092"/>
    </location>
</feature>
<dbReference type="InterPro" id="IPR007110">
    <property type="entry name" value="Ig-like_dom"/>
</dbReference>
<organism evidence="14 15">
    <name type="scientific">Limulus polyphemus</name>
    <name type="common">Atlantic horseshoe crab</name>
    <dbReference type="NCBI Taxonomy" id="6850"/>
    <lineage>
        <taxon>Eukaryota</taxon>
        <taxon>Metazoa</taxon>
        <taxon>Ecdysozoa</taxon>
        <taxon>Arthropoda</taxon>
        <taxon>Chelicerata</taxon>
        <taxon>Merostomata</taxon>
        <taxon>Xiphosura</taxon>
        <taxon>Limulidae</taxon>
        <taxon>Limulus</taxon>
    </lineage>
</organism>
<feature type="domain" description="Ig-like" evidence="13">
    <location>
        <begin position="300"/>
        <end position="410"/>
    </location>
</feature>
<keyword evidence="14" id="KW-1185">Reference proteome</keyword>
<evidence type="ECO:0000256" key="2">
    <source>
        <dbReference type="ARBA" id="ARBA00022692"/>
    </source>
</evidence>
<dbReference type="InterPro" id="IPR000719">
    <property type="entry name" value="Prot_kinase_dom"/>
</dbReference>
<dbReference type="InterPro" id="IPR001245">
    <property type="entry name" value="Ser-Thr/Tyr_kinase_cat_dom"/>
</dbReference>
<dbReference type="InterPro" id="IPR008266">
    <property type="entry name" value="Tyr_kinase_AS"/>
</dbReference>
<evidence type="ECO:0000313" key="14">
    <source>
        <dbReference type="Proteomes" id="UP000694941"/>
    </source>
</evidence>
<keyword evidence="7" id="KW-0325">Glycoprotein</keyword>
<evidence type="ECO:0000259" key="12">
    <source>
        <dbReference type="PROSITE" id="PS50011"/>
    </source>
</evidence>
<dbReference type="InterPro" id="IPR050958">
    <property type="entry name" value="Cell_Adh-Cytoskel_Orgn"/>
</dbReference>
<feature type="compositionally biased region" description="Low complexity" evidence="9">
    <location>
        <begin position="781"/>
        <end position="792"/>
    </location>
</feature>
<evidence type="ECO:0000256" key="8">
    <source>
        <dbReference type="ARBA" id="ARBA00023319"/>
    </source>
</evidence>
<evidence type="ECO:0000259" key="13">
    <source>
        <dbReference type="PROSITE" id="PS50835"/>
    </source>
</evidence>
<evidence type="ECO:0000256" key="11">
    <source>
        <dbReference type="SAM" id="SignalP"/>
    </source>
</evidence>
<dbReference type="InterPro" id="IPR003598">
    <property type="entry name" value="Ig_sub2"/>
</dbReference>
<evidence type="ECO:0000313" key="15">
    <source>
        <dbReference type="RefSeq" id="XP_013793895.2"/>
    </source>
</evidence>
<dbReference type="InterPro" id="IPR013098">
    <property type="entry name" value="Ig_I-set"/>
</dbReference>
<sequence length="1092" mass="122338">MGVNSHIKSSTLCMFLGVLFRVPGVSSQDDVFTVHPQDQTVISGKPATLTCNVTNLQTLMVHWTLNGNPVENNTRRFQESTNLHITRVDRVQDLGDFRCVATDVDNGTSVRSRPAQMDVQWIGDKAKVQLHSPKTPEELFIGGDMVLRCKADGNPEITYQWFHNGNRLFRNERVSFRNKRLHINNLNVADNGIFSCRGVNDAGTVDSAENFPVILQSEKTARIIELPQDIIVKDGDSGMFNCVYRNAAAVEWYAPKEDVPLNNGSRHTIFLNGSLLISHVQYKDQGIYRCVGISASKDIPQQTYIAHLKLAYLEELSESSFEPLLDENQRVFFPLHGLFEVACLAPAGFPPPRIWWEDPKGHILSDSGRIRVEDGRLIINDVKQIDSGSFTCVAENLAGEKRKKIELFVTIPPVITSNPVDIQIDEGKSTTFSCKYKGSPYPIASVHWLKNDQYVNPSDPHITVYENKGTLVIQDVQLSDAGTYRCVVNTSGFPPVFSENSTLAVKETLKFVPPPVSKKLELGSKGKIYCKARGAKIPTVHWVKNSAPSNHWPPHIKDENGTLHFNVVQPEDAGSYTCIATSPQETINATINVEVVVMPRFTVTPADTEAYEGYPVMLHCKAKGDPQPSIQWDKDNVLKGFDKNRFQVLNNGTLYIKEAHMNDKGKYGCTAGNSGGFRRAEVLLVVRSTENYSPNQISEEDQDDASTMSKTVTITLCAAVIYIVLVIGLMIWCRIRRARRKAMLLAQASEEVAKPDDDDDAQGDTEMKDRVNLGAGDQERVNGVGKNEGVVNAPGSSSQPANRSSYDNFQFSRNNLQTMMLLGHGKFGEVFLAKARDINDHKTETVVMVKALQTKDEDIHSEYKKETEMFRNLSHKNWTKLLGQCLDVEPFLMVLEYSDWGDLKQFLLATRKENSRKGPKPPPLSTSQVIGVCHQVATGMEYFSSQQLIHKDLATRNCLITSRLDIKISNPGLFEDTYAQEYSRYQNKVVPLRWAAPEAVLEDNWSTKSDVWSFAVLVWEVFTQADFPFATKTDDVILQLLKNHQLVWSQPEASPKLLTEMLQGCWNYHPVARPSFSEITTRIGEINVVSNV</sequence>
<accession>A0ABM1C4C3</accession>
<dbReference type="Gene3D" id="2.60.40.10">
    <property type="entry name" value="Immunoglobulins"/>
    <property type="match status" value="7"/>
</dbReference>
<dbReference type="PANTHER" id="PTHR45080">
    <property type="entry name" value="CONTACTIN 5"/>
    <property type="match status" value="1"/>
</dbReference>
<feature type="signal peptide" evidence="11">
    <location>
        <begin position="1"/>
        <end position="27"/>
    </location>
</feature>
<dbReference type="PROSITE" id="PS50835">
    <property type="entry name" value="IG_LIKE"/>
    <property type="match status" value="7"/>
</dbReference>
<dbReference type="SUPFAM" id="SSF48726">
    <property type="entry name" value="Immunoglobulin"/>
    <property type="match status" value="7"/>
</dbReference>
<gene>
    <name evidence="15" type="primary">LOC106477924</name>
</gene>
<dbReference type="InterPro" id="IPR013783">
    <property type="entry name" value="Ig-like_fold"/>
</dbReference>
<feature type="transmembrane region" description="Helical" evidence="10">
    <location>
        <begin position="712"/>
        <end position="733"/>
    </location>
</feature>
<dbReference type="SUPFAM" id="SSF56112">
    <property type="entry name" value="Protein kinase-like (PK-like)"/>
    <property type="match status" value="1"/>
</dbReference>
<dbReference type="InterPro" id="IPR036179">
    <property type="entry name" value="Ig-like_dom_sf"/>
</dbReference>
<dbReference type="GeneID" id="106477924"/>
<dbReference type="RefSeq" id="XP_013793895.2">
    <property type="nucleotide sequence ID" value="XM_013938441.2"/>
</dbReference>
<dbReference type="Pfam" id="PF13927">
    <property type="entry name" value="Ig_3"/>
    <property type="match status" value="4"/>
</dbReference>
<dbReference type="SMART" id="SM00220">
    <property type="entry name" value="S_TKc"/>
    <property type="match status" value="1"/>
</dbReference>
<dbReference type="PROSITE" id="PS50011">
    <property type="entry name" value="PROTEIN_KINASE_DOM"/>
    <property type="match status" value="1"/>
</dbReference>
<dbReference type="SMART" id="SM00409">
    <property type="entry name" value="IG"/>
    <property type="match status" value="7"/>
</dbReference>
<dbReference type="InterPro" id="IPR011009">
    <property type="entry name" value="Kinase-like_dom_sf"/>
</dbReference>
<dbReference type="PANTHER" id="PTHR45080:SF21">
    <property type="entry name" value="INACTIVE TYROSINE-PROTEIN KINASE 7"/>
    <property type="match status" value="1"/>
</dbReference>
<dbReference type="Proteomes" id="UP000694941">
    <property type="component" value="Unplaced"/>
</dbReference>
<protein>
    <submittedName>
        <fullName evidence="15">Inactive tyrosine-protein kinase 7-like</fullName>
    </submittedName>
</protein>
<evidence type="ECO:0000256" key="5">
    <source>
        <dbReference type="ARBA" id="ARBA00023157"/>
    </source>
</evidence>
<dbReference type="CDD" id="cd00096">
    <property type="entry name" value="Ig"/>
    <property type="match status" value="1"/>
</dbReference>
<dbReference type="PROSITE" id="PS00109">
    <property type="entry name" value="PROTEIN_KINASE_TYR"/>
    <property type="match status" value="1"/>
</dbReference>
<evidence type="ECO:0000256" key="6">
    <source>
        <dbReference type="ARBA" id="ARBA00023170"/>
    </source>
</evidence>
<keyword evidence="3 10" id="KW-1133">Transmembrane helix</keyword>
<feature type="domain" description="Ig-like" evidence="13">
    <location>
        <begin position="221"/>
        <end position="290"/>
    </location>
</feature>
<keyword evidence="6" id="KW-0675">Receptor</keyword>